<organism evidence="1 2">
    <name type="scientific">Clostridium bornimense</name>
    <dbReference type="NCBI Taxonomy" id="1216932"/>
    <lineage>
        <taxon>Bacteria</taxon>
        <taxon>Bacillati</taxon>
        <taxon>Bacillota</taxon>
        <taxon>Clostridia</taxon>
        <taxon>Eubacteriales</taxon>
        <taxon>Clostridiaceae</taxon>
        <taxon>Clostridium</taxon>
    </lineage>
</organism>
<dbReference type="HOGENOM" id="CLU_050686_3_0_9"/>
<dbReference type="GO" id="GO:0051301">
    <property type="term" value="P:cell division"/>
    <property type="evidence" value="ECO:0007669"/>
    <property type="project" value="UniProtKB-KW"/>
</dbReference>
<dbReference type="AlphaFoldDB" id="W6RV00"/>
<dbReference type="PANTHER" id="PTHR32432">
    <property type="entry name" value="CELL DIVISION PROTEIN FTSA-RELATED"/>
    <property type="match status" value="1"/>
</dbReference>
<dbReference type="KEGG" id="clt:CM240_1337"/>
<dbReference type="Pfam" id="PF11104">
    <property type="entry name" value="PilM_2"/>
    <property type="match status" value="1"/>
</dbReference>
<keyword evidence="1" id="KW-0132">Cell division</keyword>
<keyword evidence="1" id="KW-0131">Cell cycle</keyword>
<sequence>MAKKQVSVELGNTYAHVIVGSKNNISDYGTITVHEDQIRNKENLFCQREVISALGKWLNRNRIRESDISFIIQGSDIITRYIEVPVMKDKLLKEAIEYELSQFIPEMDRYYTDYEILEKCQQDKKNQVYRLLLVAAPKEKMDKFMELVSILNMNVKTIDILSNSMARVIKNGPISKAVEDVGVFNFGARSSNFFIMEEGMLKLERTLIFGTDNLTKDVEFGAKEGYILGEKLEDIFYKYPKVKTNLDNALNIIAKTIQFYNSGKRDKKLSRIIIISEFVLIDNLMKYMESYFGTECVLVRKTEDLGVKIKIKESFHRYIGAYGMFLRRD</sequence>
<dbReference type="EMBL" id="HG917868">
    <property type="protein sequence ID" value="CDM68496.1"/>
    <property type="molecule type" value="Genomic_DNA"/>
</dbReference>
<dbReference type="Gene3D" id="3.30.1490.300">
    <property type="match status" value="1"/>
</dbReference>
<dbReference type="STRING" id="1216932.CM240_1337"/>
<dbReference type="PANTHER" id="PTHR32432:SF3">
    <property type="entry name" value="ETHANOLAMINE UTILIZATION PROTEIN EUTJ"/>
    <property type="match status" value="1"/>
</dbReference>
<dbReference type="Gene3D" id="3.30.420.40">
    <property type="match status" value="2"/>
</dbReference>
<dbReference type="eggNOG" id="COG4972">
    <property type="taxonomic scope" value="Bacteria"/>
</dbReference>
<protein>
    <submittedName>
        <fullName evidence="1">Cell division protein</fullName>
    </submittedName>
</protein>
<dbReference type="InterPro" id="IPR043129">
    <property type="entry name" value="ATPase_NBD"/>
</dbReference>
<evidence type="ECO:0000313" key="2">
    <source>
        <dbReference type="Proteomes" id="UP000019426"/>
    </source>
</evidence>
<proteinExistence type="predicted"/>
<dbReference type="RefSeq" id="WP_044037587.1">
    <property type="nucleotide sequence ID" value="NZ_HG917868.1"/>
</dbReference>
<evidence type="ECO:0000313" key="1">
    <source>
        <dbReference type="EMBL" id="CDM68496.1"/>
    </source>
</evidence>
<reference evidence="1 2" key="1">
    <citation type="submission" date="2013-11" db="EMBL/GenBank/DDBJ databases">
        <title>Complete genome sequence of Clostridum sp. M2/40.</title>
        <authorList>
            <person name="Wibberg D."/>
            <person name="Puehler A."/>
            <person name="Schlueter A."/>
        </authorList>
    </citation>
    <scope>NUCLEOTIDE SEQUENCE [LARGE SCALE GENOMIC DNA]</scope>
    <source>
        <strain evidence="2">M2/40</strain>
    </source>
</reference>
<dbReference type="SUPFAM" id="SSF53067">
    <property type="entry name" value="Actin-like ATPase domain"/>
    <property type="match status" value="1"/>
</dbReference>
<dbReference type="InterPro" id="IPR005883">
    <property type="entry name" value="PilM"/>
</dbReference>
<dbReference type="InterPro" id="IPR050696">
    <property type="entry name" value="FtsA/MreB"/>
</dbReference>
<gene>
    <name evidence="1" type="ORF">CM240_1337</name>
</gene>
<accession>W6RV00</accession>
<dbReference type="PATRIC" id="fig|1216932.3.peg.1331"/>
<keyword evidence="2" id="KW-1185">Reference proteome</keyword>
<dbReference type="Proteomes" id="UP000019426">
    <property type="component" value="Chromosome M2/40_rep1"/>
</dbReference>
<name>W6RV00_9CLOT</name>